<gene>
    <name evidence="2" type="primary">secG</name>
</gene>
<protein>
    <submittedName>
        <fullName evidence="2">Protein-export membrane protein SecG</fullName>
    </submittedName>
</protein>
<keyword evidence="1" id="KW-0812">Transmembrane</keyword>
<evidence type="ECO:0000256" key="1">
    <source>
        <dbReference type="SAM" id="Phobius"/>
    </source>
</evidence>
<organism evidence="2">
    <name type="scientific">Eustigmatophyceae sp. Chic 10/23 P-6w</name>
    <dbReference type="NCBI Taxonomy" id="1446905"/>
    <lineage>
        <taxon>Eukaryota</taxon>
        <taxon>Sar</taxon>
        <taxon>Stramenopiles</taxon>
        <taxon>Ochrophyta</taxon>
        <taxon>Eustigmatophyceae</taxon>
    </lineage>
</organism>
<dbReference type="EMBL" id="MK281454">
    <property type="protein sequence ID" value="QAA11647.1"/>
    <property type="molecule type" value="Genomic_DNA"/>
</dbReference>
<name>A0A3R5WWV4_9STRA</name>
<feature type="transmembrane region" description="Helical" evidence="1">
    <location>
        <begin position="37"/>
        <end position="56"/>
    </location>
</feature>
<dbReference type="RefSeq" id="YP_009550656.1">
    <property type="nucleotide sequence ID" value="NC_040296.1"/>
</dbReference>
<keyword evidence="1" id="KW-0472">Membrane</keyword>
<proteinExistence type="predicted"/>
<sequence length="59" mass="6752">MKIIELICFLNGLSLITLIFIRTPLKMSRIETNTNKTLDNVIVLLTGIYLTLVLSLKCW</sequence>
<dbReference type="GeneID" id="38947689"/>
<dbReference type="AlphaFoldDB" id="A0A3R5WWV4"/>
<keyword evidence="2" id="KW-0934">Plastid</keyword>
<geneLocation type="plastid" evidence="2"/>
<evidence type="ECO:0000313" key="2">
    <source>
        <dbReference type="EMBL" id="QAA11647.1"/>
    </source>
</evidence>
<keyword evidence="1" id="KW-1133">Transmembrane helix</keyword>
<feature type="transmembrane region" description="Helical" evidence="1">
    <location>
        <begin position="6"/>
        <end position="25"/>
    </location>
</feature>
<accession>A0A3R5WWV4</accession>
<reference evidence="2" key="1">
    <citation type="journal article" date="2019" name="Genome Biol. Evol.">
        <title>Plastid Genomes and Proteins Illuminate the Evolution of Eustigmatophyte Algae and Their Bacterial Endosymbionts.</title>
        <authorList>
            <person name="Sevcikova T."/>
            <person name="Yurchenko T."/>
            <person name="Fawley K.P."/>
            <person name="Amaral R."/>
            <person name="Strnad H."/>
            <person name="Santos L.M."/>
            <person name="Fawley M.W."/>
            <person name="Elias M."/>
        </authorList>
    </citation>
    <scope>NUCLEOTIDE SEQUENCE</scope>
</reference>